<dbReference type="GO" id="GO:0004523">
    <property type="term" value="F:RNA-DNA hybrid ribonuclease activity"/>
    <property type="evidence" value="ECO:0007669"/>
    <property type="project" value="UniProtKB-UniRule"/>
</dbReference>
<dbReference type="NCBIfam" id="NF000594">
    <property type="entry name" value="PRK00015.1-1"/>
    <property type="match status" value="1"/>
</dbReference>
<keyword evidence="11 14" id="KW-0255">Endonuclease</keyword>
<evidence type="ECO:0000256" key="1">
    <source>
        <dbReference type="ARBA" id="ARBA00000077"/>
    </source>
</evidence>
<gene>
    <name evidence="14 18" type="primary">rnhB</name>
    <name evidence="18" type="ORF">Dpo_7c01690</name>
</gene>
<dbReference type="GO" id="GO:0032299">
    <property type="term" value="C:ribonuclease H2 complex"/>
    <property type="evidence" value="ECO:0007669"/>
    <property type="project" value="TreeGrafter"/>
</dbReference>
<evidence type="ECO:0000256" key="3">
    <source>
        <dbReference type="ARBA" id="ARBA00004065"/>
    </source>
</evidence>
<protein>
    <recommendedName>
        <fullName evidence="7 14">Ribonuclease HII</fullName>
        <shortName evidence="14">RNase HII</shortName>
        <ecNumber evidence="6 14">3.1.26.4</ecNumber>
    </recommendedName>
</protein>
<dbReference type="InterPro" id="IPR022898">
    <property type="entry name" value="RNase_HII"/>
</dbReference>
<evidence type="ECO:0000256" key="14">
    <source>
        <dbReference type="HAMAP-Rule" id="MF_00052"/>
    </source>
</evidence>
<feature type="binding site" evidence="14 15">
    <location>
        <position position="112"/>
    </location>
    <ligand>
        <name>a divalent metal cation</name>
        <dbReference type="ChEBI" id="CHEBI:60240"/>
    </ligand>
</feature>
<dbReference type="EC" id="3.1.26.4" evidence="6 14"/>
<evidence type="ECO:0000256" key="8">
    <source>
        <dbReference type="ARBA" id="ARBA00022490"/>
    </source>
</evidence>
<comment type="subcellular location">
    <subcellularLocation>
        <location evidence="4 14">Cytoplasm</location>
    </subcellularLocation>
</comment>
<comment type="catalytic activity">
    <reaction evidence="1 14 15 16">
        <text>Endonucleolytic cleavage to 5'-phosphomonoester.</text>
        <dbReference type="EC" id="3.1.26.4"/>
    </reaction>
</comment>
<keyword evidence="8 14" id="KW-0963">Cytoplasm</keyword>
<evidence type="ECO:0000256" key="7">
    <source>
        <dbReference type="ARBA" id="ARBA00019179"/>
    </source>
</evidence>
<keyword evidence="13 14" id="KW-0464">Manganese</keyword>
<evidence type="ECO:0000256" key="2">
    <source>
        <dbReference type="ARBA" id="ARBA00001946"/>
    </source>
</evidence>
<dbReference type="CDD" id="cd07182">
    <property type="entry name" value="RNase_HII_bacteria_HII_like"/>
    <property type="match status" value="1"/>
</dbReference>
<dbReference type="Proteomes" id="UP000014216">
    <property type="component" value="Unassembled WGS sequence"/>
</dbReference>
<feature type="domain" description="RNase H type-2" evidence="17">
    <location>
        <begin position="14"/>
        <end position="197"/>
    </location>
</feature>
<dbReference type="GO" id="GO:0003723">
    <property type="term" value="F:RNA binding"/>
    <property type="evidence" value="ECO:0007669"/>
    <property type="project" value="UniProtKB-UniRule"/>
</dbReference>
<dbReference type="InterPro" id="IPR001352">
    <property type="entry name" value="RNase_HII/HIII"/>
</dbReference>
<evidence type="ECO:0000256" key="12">
    <source>
        <dbReference type="ARBA" id="ARBA00022801"/>
    </source>
</evidence>
<evidence type="ECO:0000313" key="19">
    <source>
        <dbReference type="Proteomes" id="UP000014216"/>
    </source>
</evidence>
<dbReference type="OrthoDB" id="9803420at2"/>
<dbReference type="GO" id="GO:0005737">
    <property type="term" value="C:cytoplasm"/>
    <property type="evidence" value="ECO:0007669"/>
    <property type="project" value="UniProtKB-SubCell"/>
</dbReference>
<evidence type="ECO:0000256" key="16">
    <source>
        <dbReference type="RuleBase" id="RU003515"/>
    </source>
</evidence>
<comment type="caution">
    <text evidence="18">The sequence shown here is derived from an EMBL/GenBank/DDBJ whole genome shotgun (WGS) entry which is preliminary data.</text>
</comment>
<dbReference type="Pfam" id="PF01351">
    <property type="entry name" value="RNase_HII"/>
    <property type="match status" value="1"/>
</dbReference>
<evidence type="ECO:0000256" key="15">
    <source>
        <dbReference type="PROSITE-ProRule" id="PRU01319"/>
    </source>
</evidence>
<dbReference type="EMBL" id="APJX01000007">
    <property type="protein sequence ID" value="EMS78693.1"/>
    <property type="molecule type" value="Genomic_DNA"/>
</dbReference>
<keyword evidence="19" id="KW-1185">Reference proteome</keyword>
<comment type="cofactor">
    <cofactor evidence="2">
        <name>Mg(2+)</name>
        <dbReference type="ChEBI" id="CHEBI:18420"/>
    </cofactor>
</comment>
<dbReference type="GO" id="GO:0030145">
    <property type="term" value="F:manganese ion binding"/>
    <property type="evidence" value="ECO:0007669"/>
    <property type="project" value="UniProtKB-UniRule"/>
</dbReference>
<sequence>MWQIEQTVRQKGFQRIAGIDEAGRGPLAGPVVSAAVILPADFSCPGITDSKKLSEKKRCWFFPIIMSHAVAVGVGLCDHKEIDATNILAAALASMKRAVANLDTPPDYLLVDGKFPLAMDISQQAVVRGDSKSISIAAASIIAKVTRDRIMATLHQTFPEYLFIRHKGYPTAAHKQAIQIHGPCPVHRKTFKGVLQA</sequence>
<dbReference type="InterPro" id="IPR024567">
    <property type="entry name" value="RNase_HII/HIII_dom"/>
</dbReference>
<dbReference type="PATRIC" id="fig|1286635.3.peg.3340"/>
<dbReference type="SUPFAM" id="SSF53098">
    <property type="entry name" value="Ribonuclease H-like"/>
    <property type="match status" value="1"/>
</dbReference>
<organism evidence="18 19">
    <name type="scientific">Desulfotignum phosphitoxidans DSM 13687</name>
    <dbReference type="NCBI Taxonomy" id="1286635"/>
    <lineage>
        <taxon>Bacteria</taxon>
        <taxon>Pseudomonadati</taxon>
        <taxon>Thermodesulfobacteriota</taxon>
        <taxon>Desulfobacteria</taxon>
        <taxon>Desulfobacterales</taxon>
        <taxon>Desulfobacteraceae</taxon>
        <taxon>Desulfotignum</taxon>
    </lineage>
</organism>
<dbReference type="PROSITE" id="PS51975">
    <property type="entry name" value="RNASE_H_2"/>
    <property type="match status" value="1"/>
</dbReference>
<dbReference type="GO" id="GO:0043137">
    <property type="term" value="P:DNA replication, removal of RNA primer"/>
    <property type="evidence" value="ECO:0007669"/>
    <property type="project" value="TreeGrafter"/>
</dbReference>
<comment type="similarity">
    <text evidence="5 14 16">Belongs to the RNase HII family.</text>
</comment>
<comment type="cofactor">
    <cofactor evidence="14 15">
        <name>Mn(2+)</name>
        <dbReference type="ChEBI" id="CHEBI:29035"/>
    </cofactor>
    <cofactor evidence="14 15">
        <name>Mg(2+)</name>
        <dbReference type="ChEBI" id="CHEBI:18420"/>
    </cofactor>
    <text evidence="14 15">Manganese or magnesium. Binds 1 divalent metal ion per monomer in the absence of substrate. May bind a second metal ion after substrate binding.</text>
</comment>
<evidence type="ECO:0000256" key="10">
    <source>
        <dbReference type="ARBA" id="ARBA00022723"/>
    </source>
</evidence>
<dbReference type="NCBIfam" id="NF000595">
    <property type="entry name" value="PRK00015.1-3"/>
    <property type="match status" value="1"/>
</dbReference>
<dbReference type="InterPro" id="IPR012337">
    <property type="entry name" value="RNaseH-like_sf"/>
</dbReference>
<proteinExistence type="inferred from homology"/>
<keyword evidence="10 14" id="KW-0479">Metal-binding</keyword>
<accession>S0FUG2</accession>
<dbReference type="Gene3D" id="3.30.420.10">
    <property type="entry name" value="Ribonuclease H-like superfamily/Ribonuclease H"/>
    <property type="match status" value="1"/>
</dbReference>
<feature type="binding site" evidence="14 15">
    <location>
        <position position="20"/>
    </location>
    <ligand>
        <name>a divalent metal cation</name>
        <dbReference type="ChEBI" id="CHEBI:60240"/>
    </ligand>
</feature>
<dbReference type="HAMAP" id="MF_00052_B">
    <property type="entry name" value="RNase_HII_B"/>
    <property type="match status" value="1"/>
</dbReference>
<dbReference type="GO" id="GO:0006298">
    <property type="term" value="P:mismatch repair"/>
    <property type="evidence" value="ECO:0007669"/>
    <property type="project" value="TreeGrafter"/>
</dbReference>
<evidence type="ECO:0000256" key="6">
    <source>
        <dbReference type="ARBA" id="ARBA00012180"/>
    </source>
</evidence>
<evidence type="ECO:0000256" key="9">
    <source>
        <dbReference type="ARBA" id="ARBA00022722"/>
    </source>
</evidence>
<evidence type="ECO:0000256" key="5">
    <source>
        <dbReference type="ARBA" id="ARBA00007383"/>
    </source>
</evidence>
<evidence type="ECO:0000313" key="18">
    <source>
        <dbReference type="EMBL" id="EMS78693.1"/>
    </source>
</evidence>
<evidence type="ECO:0000256" key="11">
    <source>
        <dbReference type="ARBA" id="ARBA00022759"/>
    </source>
</evidence>
<name>S0FUG2_9BACT</name>
<feature type="binding site" evidence="14 15">
    <location>
        <position position="21"/>
    </location>
    <ligand>
        <name>a divalent metal cation</name>
        <dbReference type="ChEBI" id="CHEBI:60240"/>
    </ligand>
</feature>
<dbReference type="FunFam" id="3.30.420.10:FF:000006">
    <property type="entry name" value="Ribonuclease HII"/>
    <property type="match status" value="1"/>
</dbReference>
<dbReference type="InterPro" id="IPR036397">
    <property type="entry name" value="RNaseH_sf"/>
</dbReference>
<evidence type="ECO:0000256" key="4">
    <source>
        <dbReference type="ARBA" id="ARBA00004496"/>
    </source>
</evidence>
<evidence type="ECO:0000256" key="13">
    <source>
        <dbReference type="ARBA" id="ARBA00023211"/>
    </source>
</evidence>
<keyword evidence="12 14" id="KW-0378">Hydrolase</keyword>
<dbReference type="PANTHER" id="PTHR10954">
    <property type="entry name" value="RIBONUCLEASE H2 SUBUNIT A"/>
    <property type="match status" value="1"/>
</dbReference>
<evidence type="ECO:0000259" key="17">
    <source>
        <dbReference type="PROSITE" id="PS51975"/>
    </source>
</evidence>
<dbReference type="AlphaFoldDB" id="S0FUG2"/>
<keyword evidence="9 14" id="KW-0540">Nuclease</keyword>
<comment type="function">
    <text evidence="3 14 16">Endonuclease that specifically degrades the RNA of RNA-DNA hybrids.</text>
</comment>
<reference evidence="18 19" key="1">
    <citation type="journal article" date="2013" name="Genome Announc.">
        <title>Draft Genome Sequence of Desulfotignum phosphitoxidans DSM 13687 Strain FiPS-3.</title>
        <authorList>
            <person name="Poehlein A."/>
            <person name="Daniel R."/>
            <person name="Simeonova D.D."/>
        </authorList>
    </citation>
    <scope>NUCLEOTIDE SEQUENCE [LARGE SCALE GENOMIC DNA]</scope>
    <source>
        <strain evidence="18 19">DSM 13687</strain>
    </source>
</reference>
<dbReference type="PANTHER" id="PTHR10954:SF18">
    <property type="entry name" value="RIBONUCLEASE HII"/>
    <property type="match status" value="1"/>
</dbReference>